<dbReference type="STRING" id="36849.OXPF_06630"/>
<keyword evidence="2" id="KW-0288">FMN</keyword>
<organism evidence="4 5">
    <name type="scientific">Oxobacter pfennigii</name>
    <dbReference type="NCBI Taxonomy" id="36849"/>
    <lineage>
        <taxon>Bacteria</taxon>
        <taxon>Bacillati</taxon>
        <taxon>Bacillota</taxon>
        <taxon>Clostridia</taxon>
        <taxon>Eubacteriales</taxon>
        <taxon>Clostridiaceae</taxon>
        <taxon>Oxobacter</taxon>
    </lineage>
</organism>
<dbReference type="Gene3D" id="3.40.50.360">
    <property type="match status" value="1"/>
</dbReference>
<dbReference type="InterPro" id="IPR029039">
    <property type="entry name" value="Flavoprotein-like_sf"/>
</dbReference>
<evidence type="ECO:0000259" key="3">
    <source>
        <dbReference type="Pfam" id="PF03358"/>
    </source>
</evidence>
<dbReference type="EC" id="1.-.-.-" evidence="4"/>
<dbReference type="PANTHER" id="PTHR43278:SF1">
    <property type="entry name" value="IRON-SULFUR FLAVOPROTEIN MJ1083"/>
    <property type="match status" value="1"/>
</dbReference>
<gene>
    <name evidence="4" type="primary">ywqN</name>
    <name evidence="4" type="ORF">OXPF_06630</name>
</gene>
<dbReference type="Pfam" id="PF03358">
    <property type="entry name" value="FMN_red"/>
    <property type="match status" value="1"/>
</dbReference>
<name>A0A0P8WCH2_9CLOT</name>
<sequence>MKVMVITGSPNKNGLTAACGEQAGLGAAHAGAEVYHVRLNDMNIGLCHACSGGWGTCRDEHYCQVQDDFQDLHATLKEMDGFVIVTPVYWGDMSESTKAFLDRLRRCEAFKKSGSFLSGKPFIIVAAAGGSGNGVMSCLSSMERFVDHNKGVKFDNLGVTRRNKEHKLKAIFESTKTMTEGIKESR</sequence>
<feature type="domain" description="NADPH-dependent FMN reductase-like" evidence="3">
    <location>
        <begin position="1"/>
        <end position="139"/>
    </location>
</feature>
<keyword evidence="4" id="KW-0560">Oxidoreductase</keyword>
<dbReference type="InterPro" id="IPR051796">
    <property type="entry name" value="ISF_SsuE-like"/>
</dbReference>
<comment type="caution">
    <text evidence="4">The sequence shown here is derived from an EMBL/GenBank/DDBJ whole genome shotgun (WGS) entry which is preliminary data.</text>
</comment>
<dbReference type="AlphaFoldDB" id="A0A0P8WCH2"/>
<evidence type="ECO:0000256" key="2">
    <source>
        <dbReference type="ARBA" id="ARBA00022643"/>
    </source>
</evidence>
<keyword evidence="5" id="KW-1185">Reference proteome</keyword>
<dbReference type="RefSeq" id="WP_054873781.1">
    <property type="nucleotide sequence ID" value="NZ_LKET01000021.1"/>
</dbReference>
<dbReference type="Proteomes" id="UP000050326">
    <property type="component" value="Unassembled WGS sequence"/>
</dbReference>
<accession>A0A0P8WCH2</accession>
<evidence type="ECO:0000313" key="5">
    <source>
        <dbReference type="Proteomes" id="UP000050326"/>
    </source>
</evidence>
<evidence type="ECO:0000313" key="4">
    <source>
        <dbReference type="EMBL" id="KPU45430.1"/>
    </source>
</evidence>
<proteinExistence type="predicted"/>
<dbReference type="InterPro" id="IPR005025">
    <property type="entry name" value="FMN_Rdtase-like_dom"/>
</dbReference>
<dbReference type="PATRIC" id="fig|36849.3.peg.712"/>
<dbReference type="PANTHER" id="PTHR43278">
    <property type="entry name" value="NAD(P)H-DEPENDENT FMN-CONTAINING OXIDOREDUCTASE YWQN-RELATED"/>
    <property type="match status" value="1"/>
</dbReference>
<dbReference type="GO" id="GO:0016491">
    <property type="term" value="F:oxidoreductase activity"/>
    <property type="evidence" value="ECO:0007669"/>
    <property type="project" value="UniProtKB-KW"/>
</dbReference>
<dbReference type="SUPFAM" id="SSF52218">
    <property type="entry name" value="Flavoproteins"/>
    <property type="match status" value="1"/>
</dbReference>
<dbReference type="EMBL" id="LKET01000021">
    <property type="protein sequence ID" value="KPU45430.1"/>
    <property type="molecule type" value="Genomic_DNA"/>
</dbReference>
<keyword evidence="1" id="KW-0285">Flavoprotein</keyword>
<reference evidence="4 5" key="1">
    <citation type="submission" date="2015-09" db="EMBL/GenBank/DDBJ databases">
        <title>Genome sequence of Oxobacter pfennigii DSM 3222.</title>
        <authorList>
            <person name="Poehlein A."/>
            <person name="Bengelsdorf F.R."/>
            <person name="Schiel-Bengelsdorf B."/>
            <person name="Duerre P."/>
            <person name="Daniel R."/>
        </authorList>
    </citation>
    <scope>NUCLEOTIDE SEQUENCE [LARGE SCALE GENOMIC DNA]</scope>
    <source>
        <strain evidence="4 5">DSM 3222</strain>
    </source>
</reference>
<protein>
    <submittedName>
        <fullName evidence="4">Putative NAD(P)H-dependent FMN-containing oxidoreductase YwqN</fullName>
        <ecNumber evidence="4">1.-.-.-</ecNumber>
    </submittedName>
</protein>
<evidence type="ECO:0000256" key="1">
    <source>
        <dbReference type="ARBA" id="ARBA00022630"/>
    </source>
</evidence>
<dbReference type="OrthoDB" id="9805976at2"/>